<dbReference type="EMBL" id="SSMQ01000001">
    <property type="protein sequence ID" value="TKD13094.1"/>
    <property type="molecule type" value="Genomic_DNA"/>
</dbReference>
<reference evidence="1 2" key="1">
    <citation type="submission" date="2019-04" db="EMBL/GenBank/DDBJ databases">
        <authorList>
            <person name="Li Y."/>
            <person name="Wang J."/>
        </authorList>
    </citation>
    <scope>NUCLEOTIDE SEQUENCE [LARGE SCALE GENOMIC DNA]</scope>
    <source>
        <strain evidence="1 2">DSM 14668</strain>
    </source>
</reference>
<accession>A0A4U1JK27</accession>
<evidence type="ECO:0000313" key="1">
    <source>
        <dbReference type="EMBL" id="TKD13094.1"/>
    </source>
</evidence>
<comment type="caution">
    <text evidence="1">The sequence shown here is derived from an EMBL/GenBank/DDBJ whole genome shotgun (WGS) entry which is preliminary data.</text>
</comment>
<dbReference type="Proteomes" id="UP000309215">
    <property type="component" value="Unassembled WGS sequence"/>
</dbReference>
<proteinExistence type="predicted"/>
<organism evidence="1 2">
    <name type="scientific">Polyangium fumosum</name>
    <dbReference type="NCBI Taxonomy" id="889272"/>
    <lineage>
        <taxon>Bacteria</taxon>
        <taxon>Pseudomonadati</taxon>
        <taxon>Myxococcota</taxon>
        <taxon>Polyangia</taxon>
        <taxon>Polyangiales</taxon>
        <taxon>Polyangiaceae</taxon>
        <taxon>Polyangium</taxon>
    </lineage>
</organism>
<name>A0A4U1JK27_9BACT</name>
<gene>
    <name evidence="1" type="ORF">E8A74_00635</name>
</gene>
<sequence length="89" mass="9311">MQQDSGPVGMGVIDLADAKQRRVSPFPSATEDACVHGPHVVARLEGGDWIISSDAGASFTNLAAPQAEEMAALECSPRGARYGSQLLGW</sequence>
<keyword evidence="2" id="KW-1185">Reference proteome</keyword>
<dbReference type="AlphaFoldDB" id="A0A4U1JK27"/>
<protein>
    <submittedName>
        <fullName evidence="1">Uncharacterized protein</fullName>
    </submittedName>
</protein>
<evidence type="ECO:0000313" key="2">
    <source>
        <dbReference type="Proteomes" id="UP000309215"/>
    </source>
</evidence>